<evidence type="ECO:0000313" key="1">
    <source>
        <dbReference type="EMBL" id="MEE2526340.1"/>
    </source>
</evidence>
<dbReference type="RefSeq" id="WP_330199003.1">
    <property type="nucleotide sequence ID" value="NZ_JAZDRP010000004.1"/>
</dbReference>
<dbReference type="PROSITE" id="PS51257">
    <property type="entry name" value="PROKAR_LIPOPROTEIN"/>
    <property type="match status" value="1"/>
</dbReference>
<dbReference type="Proteomes" id="UP001354971">
    <property type="component" value="Unassembled WGS sequence"/>
</dbReference>
<accession>A0ABU7LQZ5</accession>
<keyword evidence="2" id="KW-1185">Reference proteome</keyword>
<dbReference type="EMBL" id="JAZDRP010000004">
    <property type="protein sequence ID" value="MEE2526340.1"/>
    <property type="molecule type" value="Genomic_DNA"/>
</dbReference>
<reference evidence="1 2" key="1">
    <citation type="submission" date="2024-01" db="EMBL/GenBank/DDBJ databases">
        <title>Hyphobacterium bacterium isolated from marine sediment.</title>
        <authorList>
            <person name="Zhao S."/>
        </authorList>
    </citation>
    <scope>NUCLEOTIDE SEQUENCE [LARGE SCALE GENOMIC DNA]</scope>
    <source>
        <strain evidence="2">HN65</strain>
    </source>
</reference>
<organism evidence="1 2">
    <name type="scientific">Hyphobacterium lacteum</name>
    <dbReference type="NCBI Taxonomy" id="3116575"/>
    <lineage>
        <taxon>Bacteria</taxon>
        <taxon>Pseudomonadati</taxon>
        <taxon>Pseudomonadota</taxon>
        <taxon>Alphaproteobacteria</taxon>
        <taxon>Maricaulales</taxon>
        <taxon>Maricaulaceae</taxon>
        <taxon>Hyphobacterium</taxon>
    </lineage>
</organism>
<comment type="caution">
    <text evidence="1">The sequence shown here is derived from an EMBL/GenBank/DDBJ whole genome shotgun (WGS) entry which is preliminary data.</text>
</comment>
<name>A0ABU7LQZ5_9PROT</name>
<evidence type="ECO:0008006" key="3">
    <source>
        <dbReference type="Google" id="ProtNLM"/>
    </source>
</evidence>
<protein>
    <recommendedName>
        <fullName evidence="3">Transferrin-binding protein B C-lobe/N-lobe beta barrel domain-containing protein</fullName>
    </recommendedName>
</protein>
<proteinExistence type="predicted"/>
<gene>
    <name evidence="1" type="ORF">V0U79_08175</name>
</gene>
<evidence type="ECO:0000313" key="2">
    <source>
        <dbReference type="Proteomes" id="UP001354971"/>
    </source>
</evidence>
<sequence length="194" mass="20930">MSRSILISSASFIALMGCEAGEMQTDPVPAPGSQQTGIEDASIAAGLTGRTFDVTGELFGYFLPQDEIAIGSIELDHIWVEPVWRAEDGTDFPQVGLAFDDVSSPTGIGELGNTYYEVTYSVMPEIYSVTDTGLSFIGQHELLGEIRFEGRWNPEHVAEMMAANPQNAGEALTGDLKIGDVIFNDVTFQGWLGD</sequence>